<organism evidence="2 3">
    <name type="scientific">Leucothrix arctica</name>
    <dbReference type="NCBI Taxonomy" id="1481894"/>
    <lineage>
        <taxon>Bacteria</taxon>
        <taxon>Pseudomonadati</taxon>
        <taxon>Pseudomonadota</taxon>
        <taxon>Gammaproteobacteria</taxon>
        <taxon>Thiotrichales</taxon>
        <taxon>Thiotrichaceae</taxon>
        <taxon>Leucothrix</taxon>
    </lineage>
</organism>
<proteinExistence type="predicted"/>
<dbReference type="Proteomes" id="UP000245506">
    <property type="component" value="Unassembled WGS sequence"/>
</dbReference>
<evidence type="ECO:0000313" key="2">
    <source>
        <dbReference type="EMBL" id="PWQ98192.1"/>
    </source>
</evidence>
<evidence type="ECO:0000256" key="1">
    <source>
        <dbReference type="SAM" id="Phobius"/>
    </source>
</evidence>
<feature type="transmembrane region" description="Helical" evidence="1">
    <location>
        <begin position="15"/>
        <end position="35"/>
    </location>
</feature>
<reference evidence="2 3" key="1">
    <citation type="submission" date="2018-05" db="EMBL/GenBank/DDBJ databases">
        <title>Leucothrix arctica sp. nov., isolated from Arctic seawater.</title>
        <authorList>
            <person name="Choi A."/>
            <person name="Baek K."/>
        </authorList>
    </citation>
    <scope>NUCLEOTIDE SEQUENCE [LARGE SCALE GENOMIC DNA]</scope>
    <source>
        <strain evidence="2 3">IMCC9719</strain>
    </source>
</reference>
<accession>A0A317CPG2</accession>
<dbReference type="EMBL" id="QGKL01000013">
    <property type="protein sequence ID" value="PWQ98192.1"/>
    <property type="molecule type" value="Genomic_DNA"/>
</dbReference>
<comment type="caution">
    <text evidence="2">The sequence shown here is derived from an EMBL/GenBank/DDBJ whole genome shotgun (WGS) entry which is preliminary data.</text>
</comment>
<sequence>MEEVAEGLGRGFFRLIKWIIIDAFIEFFIHGYGYVTLKIITIGKYPKPNQNNDGLCIVAGIVSIAVTIGIIMLFNSK</sequence>
<dbReference type="AlphaFoldDB" id="A0A317CPG2"/>
<keyword evidence="3" id="KW-1185">Reference proteome</keyword>
<keyword evidence="1" id="KW-0472">Membrane</keyword>
<evidence type="ECO:0000313" key="3">
    <source>
        <dbReference type="Proteomes" id="UP000245506"/>
    </source>
</evidence>
<feature type="transmembrane region" description="Helical" evidence="1">
    <location>
        <begin position="55"/>
        <end position="74"/>
    </location>
</feature>
<gene>
    <name evidence="2" type="ORF">DKT75_04750</name>
</gene>
<keyword evidence="1" id="KW-1133">Transmembrane helix</keyword>
<dbReference type="RefSeq" id="WP_109822293.1">
    <property type="nucleotide sequence ID" value="NZ_QGKL01000013.1"/>
</dbReference>
<name>A0A317CPG2_9GAMM</name>
<dbReference type="OrthoDB" id="9182734at2"/>
<protein>
    <submittedName>
        <fullName evidence="2">Uncharacterized protein</fullName>
    </submittedName>
</protein>
<keyword evidence="1" id="KW-0812">Transmembrane</keyword>